<name>A0A6J7C8X4_9ZZZZ</name>
<proteinExistence type="predicted"/>
<reference evidence="4" key="1">
    <citation type="submission" date="2020-05" db="EMBL/GenBank/DDBJ databases">
        <authorList>
            <person name="Chiriac C."/>
            <person name="Salcher M."/>
            <person name="Ghai R."/>
            <person name="Kavagutti S V."/>
        </authorList>
    </citation>
    <scope>NUCLEOTIDE SEQUENCE</scope>
</reference>
<dbReference type="EMBL" id="CAEZYF010000015">
    <property type="protein sequence ID" value="CAB4732740.1"/>
    <property type="molecule type" value="Genomic_DNA"/>
</dbReference>
<organism evidence="4">
    <name type="scientific">freshwater metagenome</name>
    <dbReference type="NCBI Taxonomy" id="449393"/>
    <lineage>
        <taxon>unclassified sequences</taxon>
        <taxon>metagenomes</taxon>
        <taxon>ecological metagenomes</taxon>
    </lineage>
</organism>
<evidence type="ECO:0000313" key="6">
    <source>
        <dbReference type="EMBL" id="CAB4973111.1"/>
    </source>
</evidence>
<accession>A0A6J7C8X4</accession>
<dbReference type="EMBL" id="CAFBMT010000032">
    <property type="protein sequence ID" value="CAB4956550.1"/>
    <property type="molecule type" value="Genomic_DNA"/>
</dbReference>
<dbReference type="EMBL" id="CAFBIY010000233">
    <property type="protein sequence ID" value="CAB4853308.1"/>
    <property type="molecule type" value="Genomic_DNA"/>
</dbReference>
<evidence type="ECO:0000313" key="4">
    <source>
        <dbReference type="EMBL" id="CAB4853308.1"/>
    </source>
</evidence>
<evidence type="ECO:0000313" key="3">
    <source>
        <dbReference type="EMBL" id="CAB4835376.1"/>
    </source>
</evidence>
<dbReference type="EMBL" id="CAFBOL010000004">
    <property type="protein sequence ID" value="CAB4973111.1"/>
    <property type="molecule type" value="Genomic_DNA"/>
</dbReference>
<protein>
    <submittedName>
        <fullName evidence="4">Unannotated protein</fullName>
    </submittedName>
</protein>
<evidence type="ECO:0000313" key="5">
    <source>
        <dbReference type="EMBL" id="CAB4956550.1"/>
    </source>
</evidence>
<sequence length="50" mass="5557">MRFAEYPSRTGRVQPDIAGEVEWQGPAGRCKQGGTADLWFVPVQAAQEHQ</sequence>
<dbReference type="EMBL" id="CAESGF010000012">
    <property type="protein sequence ID" value="CAB4364295.1"/>
    <property type="molecule type" value="Genomic_DNA"/>
</dbReference>
<dbReference type="EMBL" id="CAFAAV010000306">
    <property type="protein sequence ID" value="CAB4835376.1"/>
    <property type="molecule type" value="Genomic_DNA"/>
</dbReference>
<gene>
    <name evidence="2" type="ORF">UFOPK2656_02246</name>
    <name evidence="3" type="ORF">UFOPK3099_02746</name>
    <name evidence="4" type="ORF">UFOPK3267_02836</name>
    <name evidence="5" type="ORF">UFOPK3651_03220</name>
    <name evidence="6" type="ORF">UFOPK3931_00294</name>
    <name evidence="1" type="ORF">UFOPK4189_02058</name>
</gene>
<evidence type="ECO:0000313" key="1">
    <source>
        <dbReference type="EMBL" id="CAB4364295.1"/>
    </source>
</evidence>
<evidence type="ECO:0000313" key="2">
    <source>
        <dbReference type="EMBL" id="CAB4732740.1"/>
    </source>
</evidence>
<dbReference type="AlphaFoldDB" id="A0A6J7C8X4"/>